<accession>A0ABT3J9B0</accession>
<reference evidence="2 3" key="1">
    <citation type="submission" date="2022-10" db="EMBL/GenBank/DDBJ databases">
        <title>Defluviimonas sp. CAU 1641 isolated from mud.</title>
        <authorList>
            <person name="Kim W."/>
        </authorList>
    </citation>
    <scope>NUCLEOTIDE SEQUENCE [LARGE SCALE GENOMIC DNA]</scope>
    <source>
        <strain evidence="2 3">CAU 1641</strain>
    </source>
</reference>
<dbReference type="Proteomes" id="UP001207582">
    <property type="component" value="Unassembled WGS sequence"/>
</dbReference>
<keyword evidence="3" id="KW-1185">Reference proteome</keyword>
<feature type="transmembrane region" description="Helical" evidence="1">
    <location>
        <begin position="12"/>
        <end position="32"/>
    </location>
</feature>
<evidence type="ECO:0000313" key="3">
    <source>
        <dbReference type="Proteomes" id="UP001207582"/>
    </source>
</evidence>
<proteinExistence type="predicted"/>
<evidence type="ECO:0000256" key="1">
    <source>
        <dbReference type="SAM" id="Phobius"/>
    </source>
</evidence>
<dbReference type="EMBL" id="JAPDOG010000037">
    <property type="protein sequence ID" value="MCW3784277.1"/>
    <property type="molecule type" value="Genomic_DNA"/>
</dbReference>
<name>A0ABT3J9B0_9RHOB</name>
<evidence type="ECO:0000313" key="2">
    <source>
        <dbReference type="EMBL" id="MCW3784277.1"/>
    </source>
</evidence>
<gene>
    <name evidence="2" type="ORF">OM960_22375</name>
</gene>
<comment type="caution">
    <text evidence="2">The sequence shown here is derived from an EMBL/GenBank/DDBJ whole genome shotgun (WGS) entry which is preliminary data.</text>
</comment>
<keyword evidence="1" id="KW-0472">Membrane</keyword>
<keyword evidence="1" id="KW-0812">Transmembrane</keyword>
<keyword evidence="1" id="KW-1133">Transmembrane helix</keyword>
<organism evidence="2 3">
    <name type="scientific">Defluviimonas salinarum</name>
    <dbReference type="NCBI Taxonomy" id="2992147"/>
    <lineage>
        <taxon>Bacteria</taxon>
        <taxon>Pseudomonadati</taxon>
        <taxon>Pseudomonadota</taxon>
        <taxon>Alphaproteobacteria</taxon>
        <taxon>Rhodobacterales</taxon>
        <taxon>Paracoccaceae</taxon>
        <taxon>Albidovulum</taxon>
    </lineage>
</organism>
<protein>
    <submittedName>
        <fullName evidence="2">Uncharacterized protein</fullName>
    </submittedName>
</protein>
<sequence length="68" mass="7456">MPALLHSRSVRRSWNSLPVIASAIMIIVIVFIEEYSKRSPDARNVPACFIASANEAFSGRNEAPAKVV</sequence>